<organism evidence="1 2">
    <name type="scientific">Araneus ventricosus</name>
    <name type="common">Orbweaver spider</name>
    <name type="synonym">Epeira ventricosa</name>
    <dbReference type="NCBI Taxonomy" id="182803"/>
    <lineage>
        <taxon>Eukaryota</taxon>
        <taxon>Metazoa</taxon>
        <taxon>Ecdysozoa</taxon>
        <taxon>Arthropoda</taxon>
        <taxon>Chelicerata</taxon>
        <taxon>Arachnida</taxon>
        <taxon>Araneae</taxon>
        <taxon>Araneomorphae</taxon>
        <taxon>Entelegynae</taxon>
        <taxon>Araneoidea</taxon>
        <taxon>Araneidae</taxon>
        <taxon>Araneus</taxon>
    </lineage>
</organism>
<reference evidence="1 2" key="1">
    <citation type="journal article" date="2019" name="Sci. Rep.">
        <title>Orb-weaving spider Araneus ventricosus genome elucidates the spidroin gene catalogue.</title>
        <authorList>
            <person name="Kono N."/>
            <person name="Nakamura H."/>
            <person name="Ohtoshi R."/>
            <person name="Moran D.A.P."/>
            <person name="Shinohara A."/>
            <person name="Yoshida Y."/>
            <person name="Fujiwara M."/>
            <person name="Mori M."/>
            <person name="Tomita M."/>
            <person name="Arakawa K."/>
        </authorList>
    </citation>
    <scope>NUCLEOTIDE SEQUENCE [LARGE SCALE GENOMIC DNA]</scope>
</reference>
<dbReference type="Proteomes" id="UP000499080">
    <property type="component" value="Unassembled WGS sequence"/>
</dbReference>
<comment type="caution">
    <text evidence="1">The sequence shown here is derived from an EMBL/GenBank/DDBJ whole genome shotgun (WGS) entry which is preliminary data.</text>
</comment>
<proteinExistence type="predicted"/>
<evidence type="ECO:0000313" key="1">
    <source>
        <dbReference type="EMBL" id="GBM04520.1"/>
    </source>
</evidence>
<sequence>MKRTTPELAPPPSFHTTPAGGRLTSYVLFNVQLAQYTTDHQWNWVSNLEPPRLRSRHLNTGPPRTYLRSDLDILVATRATPEPTLTSTNFHATLVRFSLQRVYMHSARIPAYPYPAQREIITKLMQVFHFKKKRSFFKIKCHLLTINII</sequence>
<keyword evidence="2" id="KW-1185">Reference proteome</keyword>
<dbReference type="EMBL" id="BGPR01086725">
    <property type="protein sequence ID" value="GBM04520.1"/>
    <property type="molecule type" value="Genomic_DNA"/>
</dbReference>
<name>A0A4Y2CJH6_ARAVE</name>
<accession>A0A4Y2CJH6</accession>
<protein>
    <submittedName>
        <fullName evidence="1">Uncharacterized protein</fullName>
    </submittedName>
</protein>
<evidence type="ECO:0000313" key="2">
    <source>
        <dbReference type="Proteomes" id="UP000499080"/>
    </source>
</evidence>
<gene>
    <name evidence="1" type="ORF">AVEN_37956_1</name>
</gene>
<dbReference type="AlphaFoldDB" id="A0A4Y2CJH6"/>